<evidence type="ECO:0000313" key="1">
    <source>
        <dbReference type="EMBL" id="KAJ1894038.1"/>
    </source>
</evidence>
<dbReference type="Proteomes" id="UP001150581">
    <property type="component" value="Unassembled WGS sequence"/>
</dbReference>
<accession>A0ACC1IF80</accession>
<keyword evidence="2" id="KW-1185">Reference proteome</keyword>
<gene>
    <name evidence="1" type="ORF">LPJ66_005414</name>
</gene>
<comment type="caution">
    <text evidence="1">The sequence shown here is derived from an EMBL/GenBank/DDBJ whole genome shotgun (WGS) entry which is preliminary data.</text>
</comment>
<organism evidence="1 2">
    <name type="scientific">Kickxella alabastrina</name>
    <dbReference type="NCBI Taxonomy" id="61397"/>
    <lineage>
        <taxon>Eukaryota</taxon>
        <taxon>Fungi</taxon>
        <taxon>Fungi incertae sedis</taxon>
        <taxon>Zoopagomycota</taxon>
        <taxon>Kickxellomycotina</taxon>
        <taxon>Kickxellomycetes</taxon>
        <taxon>Kickxellales</taxon>
        <taxon>Kickxellaceae</taxon>
        <taxon>Kickxella</taxon>
    </lineage>
</organism>
<dbReference type="EMBL" id="JANBPG010000747">
    <property type="protein sequence ID" value="KAJ1894038.1"/>
    <property type="molecule type" value="Genomic_DNA"/>
</dbReference>
<sequence length="85" mass="9356">MSYQLSTGEIARLNSDEANTPITEPIVLQVVSNIQPFGNQSPKRYRCMLSDGEMSAIGVLSNNLTALVDENIITRFSVLRVKKGN</sequence>
<reference evidence="1" key="1">
    <citation type="submission" date="2022-07" db="EMBL/GenBank/DDBJ databases">
        <title>Phylogenomic reconstructions and comparative analyses of Kickxellomycotina fungi.</title>
        <authorList>
            <person name="Reynolds N.K."/>
            <person name="Stajich J.E."/>
            <person name="Barry K."/>
            <person name="Grigoriev I.V."/>
            <person name="Crous P."/>
            <person name="Smith M.E."/>
        </authorList>
    </citation>
    <scope>NUCLEOTIDE SEQUENCE</scope>
    <source>
        <strain evidence="1">Benny 63K</strain>
    </source>
</reference>
<name>A0ACC1IF80_9FUNG</name>
<proteinExistence type="predicted"/>
<protein>
    <submittedName>
        <fullName evidence="1">Uncharacterized protein</fullName>
    </submittedName>
</protein>
<evidence type="ECO:0000313" key="2">
    <source>
        <dbReference type="Proteomes" id="UP001150581"/>
    </source>
</evidence>
<feature type="non-terminal residue" evidence="1">
    <location>
        <position position="85"/>
    </location>
</feature>